<evidence type="ECO:0000256" key="4">
    <source>
        <dbReference type="ARBA" id="ARBA00022989"/>
    </source>
</evidence>
<evidence type="ECO:0000256" key="1">
    <source>
        <dbReference type="ARBA" id="ARBA00004141"/>
    </source>
</evidence>
<reference evidence="8" key="1">
    <citation type="submission" date="2022-10" db="EMBL/GenBank/DDBJ databases">
        <title>Genome assembly of Pristionchus species.</title>
        <authorList>
            <person name="Yoshida K."/>
            <person name="Sommer R.J."/>
        </authorList>
    </citation>
    <scope>NUCLEOTIDE SEQUENCE [LARGE SCALE GENOMIC DNA]</scope>
    <source>
        <strain evidence="8">RS5460</strain>
    </source>
</reference>
<keyword evidence="8" id="KW-1185">Reference proteome</keyword>
<dbReference type="InterPro" id="IPR019421">
    <property type="entry name" value="7TM_GPCR_serpentine_rcpt_Srd"/>
</dbReference>
<evidence type="ECO:0000256" key="2">
    <source>
        <dbReference type="ARBA" id="ARBA00009166"/>
    </source>
</evidence>
<evidence type="ECO:0000256" key="3">
    <source>
        <dbReference type="ARBA" id="ARBA00022692"/>
    </source>
</evidence>
<proteinExistence type="inferred from homology"/>
<organism evidence="7 8">
    <name type="scientific">Pristionchus mayeri</name>
    <dbReference type="NCBI Taxonomy" id="1317129"/>
    <lineage>
        <taxon>Eukaryota</taxon>
        <taxon>Metazoa</taxon>
        <taxon>Ecdysozoa</taxon>
        <taxon>Nematoda</taxon>
        <taxon>Chromadorea</taxon>
        <taxon>Rhabditida</taxon>
        <taxon>Rhabditina</taxon>
        <taxon>Diplogasteromorpha</taxon>
        <taxon>Diplogasteroidea</taxon>
        <taxon>Neodiplogasteridae</taxon>
        <taxon>Pristionchus</taxon>
    </lineage>
</organism>
<dbReference type="EMBL" id="BTRK01000004">
    <property type="protein sequence ID" value="GMR45450.1"/>
    <property type="molecule type" value="Genomic_DNA"/>
</dbReference>
<feature type="transmembrane region" description="Helical" evidence="6">
    <location>
        <begin position="121"/>
        <end position="144"/>
    </location>
</feature>
<sequence>RYNVLKFPPPEVLLLICVLIAVYAPTALIFTLEFFAPFFDEEKLRLIMATIQPNYVFDTRAKTEFLIGTTWTGVPLLAMRWVECIIGPVYFVILICFLKIHRHLGSTLKMSQQSIRMHREVIKALSFQALLPSFYLIAAVYIVAKERGIVEEWEQAGHIPSVICLMILAASPLITLFFIRPYRLSVL</sequence>
<comment type="subcellular location">
    <subcellularLocation>
        <location evidence="1">Membrane</location>
        <topology evidence="1">Multi-pass membrane protein</topology>
    </subcellularLocation>
</comment>
<comment type="caution">
    <text evidence="7">The sequence shown here is derived from an EMBL/GenBank/DDBJ whole genome shotgun (WGS) entry which is preliminary data.</text>
</comment>
<evidence type="ECO:0000313" key="7">
    <source>
        <dbReference type="EMBL" id="GMR45450.1"/>
    </source>
</evidence>
<evidence type="ECO:0008006" key="9">
    <source>
        <dbReference type="Google" id="ProtNLM"/>
    </source>
</evidence>
<feature type="transmembrane region" description="Helical" evidence="6">
    <location>
        <begin position="156"/>
        <end position="179"/>
    </location>
</feature>
<dbReference type="GO" id="GO:0016020">
    <property type="term" value="C:membrane"/>
    <property type="evidence" value="ECO:0007669"/>
    <property type="project" value="UniProtKB-SubCell"/>
</dbReference>
<keyword evidence="3 6" id="KW-0812">Transmembrane</keyword>
<feature type="transmembrane region" description="Helical" evidence="6">
    <location>
        <begin position="12"/>
        <end position="36"/>
    </location>
</feature>
<keyword evidence="4 6" id="KW-1133">Transmembrane helix</keyword>
<gene>
    <name evidence="7" type="ORF">PMAYCL1PPCAC_15645</name>
</gene>
<feature type="transmembrane region" description="Helical" evidence="6">
    <location>
        <begin position="78"/>
        <end position="100"/>
    </location>
</feature>
<dbReference type="AlphaFoldDB" id="A0AAN5HYE4"/>
<dbReference type="InterPro" id="IPR050920">
    <property type="entry name" value="Nematode_rcpt-like_delta"/>
</dbReference>
<dbReference type="Proteomes" id="UP001328107">
    <property type="component" value="Unassembled WGS sequence"/>
</dbReference>
<name>A0AAN5HYE4_9BILA</name>
<evidence type="ECO:0000313" key="8">
    <source>
        <dbReference type="Proteomes" id="UP001328107"/>
    </source>
</evidence>
<keyword evidence="5 6" id="KW-0472">Membrane</keyword>
<dbReference type="PANTHER" id="PTHR22945">
    <property type="entry name" value="SERPENTINE RECEPTOR, CLASS D DELTA"/>
    <property type="match status" value="1"/>
</dbReference>
<feature type="non-terminal residue" evidence="7">
    <location>
        <position position="1"/>
    </location>
</feature>
<evidence type="ECO:0000256" key="5">
    <source>
        <dbReference type="ARBA" id="ARBA00023136"/>
    </source>
</evidence>
<feature type="non-terminal residue" evidence="7">
    <location>
        <position position="187"/>
    </location>
</feature>
<comment type="similarity">
    <text evidence="2">Belongs to the nematode receptor-like protein srd family.</text>
</comment>
<accession>A0AAN5HYE4</accession>
<evidence type="ECO:0000256" key="6">
    <source>
        <dbReference type="SAM" id="Phobius"/>
    </source>
</evidence>
<protein>
    <recommendedName>
        <fullName evidence="9">G protein-coupled receptor</fullName>
    </recommendedName>
</protein>
<dbReference type="Pfam" id="PF10317">
    <property type="entry name" value="7TM_GPCR_Srd"/>
    <property type="match status" value="1"/>
</dbReference>
<dbReference type="PANTHER" id="PTHR22945:SF40">
    <property type="entry name" value="SERPENTINE RECEPTOR, CLASS D (DELTA)-RELATED"/>
    <property type="match status" value="1"/>
</dbReference>